<dbReference type="EMBL" id="NMQA01000251">
    <property type="protein sequence ID" value="PLZ96259.1"/>
    <property type="molecule type" value="Genomic_DNA"/>
</dbReference>
<evidence type="ECO:0000259" key="2">
    <source>
        <dbReference type="PROSITE" id="PS50006"/>
    </source>
</evidence>
<feature type="domain" description="FHA" evidence="2">
    <location>
        <begin position="31"/>
        <end position="89"/>
    </location>
</feature>
<dbReference type="AlphaFoldDB" id="A0A2N6KCB0"/>
<feature type="transmembrane region" description="Helical" evidence="1">
    <location>
        <begin position="219"/>
        <end position="240"/>
    </location>
</feature>
<evidence type="ECO:0000256" key="1">
    <source>
        <dbReference type="SAM" id="Phobius"/>
    </source>
</evidence>
<comment type="caution">
    <text evidence="3">The sequence shown here is derived from an EMBL/GenBank/DDBJ whole genome shotgun (WGS) entry which is preliminary data.</text>
</comment>
<feature type="non-terminal residue" evidence="3">
    <location>
        <position position="298"/>
    </location>
</feature>
<dbReference type="CDD" id="cd00060">
    <property type="entry name" value="FHA"/>
    <property type="match status" value="1"/>
</dbReference>
<dbReference type="SMART" id="SM00240">
    <property type="entry name" value="FHA"/>
    <property type="match status" value="1"/>
</dbReference>
<keyword evidence="1" id="KW-0812">Transmembrane</keyword>
<keyword evidence="1" id="KW-0472">Membrane</keyword>
<dbReference type="InterPro" id="IPR008984">
    <property type="entry name" value="SMAD_FHA_dom_sf"/>
</dbReference>
<sequence>MHKITFEWMEGSQIRSQTISSDEQTIVANKIRIGRDSSLCDVVVEDPTNQVSRLHAEIYFNPKLDSFCIRNATWDQTNTNVLFVDEILVTEEEKLLHSGSIIKLRDIPLKIVEIQLNQSKQPVGKGNIKLGASILQRASQDDFDAIATMFKQFIPQDEQIHIARYLGSLGLFGIGTRNFACVTDTRVAYITTDNFGEVTYQDGYLEHINSGAIYQPSIFYLYLLIGFYLFSSYASVFKFLNDASLLPTDFFASGFSSSMSGFVLWFLILAFPVLILNFFIKGYYRLLKSGLVLTVREG</sequence>
<dbReference type="Proteomes" id="UP000235025">
    <property type="component" value="Unassembled WGS sequence"/>
</dbReference>
<dbReference type="RefSeq" id="WP_102174375.1">
    <property type="nucleotide sequence ID" value="NZ_NMQA01000251.1"/>
</dbReference>
<reference evidence="3 4" key="1">
    <citation type="submission" date="2017-07" db="EMBL/GenBank/DDBJ databases">
        <title>Genomes of Fischerella (Mastigocladus) sp. strains.</title>
        <authorList>
            <person name="Miller S.R."/>
        </authorList>
    </citation>
    <scope>NUCLEOTIDE SEQUENCE [LARGE SCALE GENOMIC DNA]</scope>
    <source>
        <strain evidence="3 4">CCMEE 5268</strain>
    </source>
</reference>
<dbReference type="PROSITE" id="PS50006">
    <property type="entry name" value="FHA_DOMAIN"/>
    <property type="match status" value="1"/>
</dbReference>
<protein>
    <recommendedName>
        <fullName evidence="2">FHA domain-containing protein</fullName>
    </recommendedName>
</protein>
<gene>
    <name evidence="3" type="ORF">CEN50_19275</name>
</gene>
<dbReference type="Gene3D" id="2.60.200.20">
    <property type="match status" value="1"/>
</dbReference>
<keyword evidence="1" id="KW-1133">Transmembrane helix</keyword>
<dbReference type="InterPro" id="IPR000253">
    <property type="entry name" value="FHA_dom"/>
</dbReference>
<proteinExistence type="predicted"/>
<feature type="transmembrane region" description="Helical" evidence="1">
    <location>
        <begin position="260"/>
        <end position="280"/>
    </location>
</feature>
<evidence type="ECO:0000313" key="4">
    <source>
        <dbReference type="Proteomes" id="UP000235025"/>
    </source>
</evidence>
<organism evidence="3 4">
    <name type="scientific">Fischerella thermalis CCMEE 5268</name>
    <dbReference type="NCBI Taxonomy" id="2019662"/>
    <lineage>
        <taxon>Bacteria</taxon>
        <taxon>Bacillati</taxon>
        <taxon>Cyanobacteriota</taxon>
        <taxon>Cyanophyceae</taxon>
        <taxon>Nostocales</taxon>
        <taxon>Hapalosiphonaceae</taxon>
        <taxon>Fischerella</taxon>
    </lineage>
</organism>
<dbReference type="Pfam" id="PF00498">
    <property type="entry name" value="FHA"/>
    <property type="match status" value="1"/>
</dbReference>
<name>A0A2N6KCB0_9CYAN</name>
<accession>A0A2N6KCB0</accession>
<dbReference type="SUPFAM" id="SSF49879">
    <property type="entry name" value="SMAD/FHA domain"/>
    <property type="match status" value="1"/>
</dbReference>
<evidence type="ECO:0000313" key="3">
    <source>
        <dbReference type="EMBL" id="PLZ96259.1"/>
    </source>
</evidence>